<sequence length="154" mass="16818">MDSAGHRDTTDSTETVTVLTFDLETERYCVRADAVASVLGVTDEQSIAMADDPWNAGSVSVAGERVRVVDLPRAFTAASRTTARIDDPKLLVFTTADTDGAYYGWLVDDVDTTRTIDAARLEPTQTSSRLAHVKGRLEIDGDDVIWLDERTIHG</sequence>
<dbReference type="SUPFAM" id="SSF50341">
    <property type="entry name" value="CheW-like"/>
    <property type="match status" value="1"/>
</dbReference>
<feature type="domain" description="CheW-like" evidence="1">
    <location>
        <begin position="15"/>
        <end position="154"/>
    </location>
</feature>
<dbReference type="InterPro" id="IPR002545">
    <property type="entry name" value="CheW-lke_dom"/>
</dbReference>
<reference evidence="2 3" key="1">
    <citation type="journal article" date="2007" name="Int. J. Syst. Evol. Microbiol.">
        <title>Natronorubrum sulfidifaciens sp. nov., an extremely haloalkaliphilic archaeon isolated from Aiding salt lake in Xin-Jiang, China.</title>
        <authorList>
            <person name="Cui H.L."/>
            <person name="Tohty D."/>
            <person name="Liu H.C."/>
            <person name="Liu S.J."/>
            <person name="Oren A."/>
            <person name="Zhou P.J."/>
        </authorList>
    </citation>
    <scope>NUCLEOTIDE SEQUENCE [LARGE SCALE GENOMIC DNA]</scope>
    <source>
        <strain evidence="2 3">7-3</strain>
    </source>
</reference>
<organism evidence="2 3">
    <name type="scientific">Natronorubrum aibiense</name>
    <dbReference type="NCBI Taxonomy" id="348826"/>
    <lineage>
        <taxon>Archaea</taxon>
        <taxon>Methanobacteriati</taxon>
        <taxon>Methanobacteriota</taxon>
        <taxon>Stenosarchaea group</taxon>
        <taxon>Halobacteria</taxon>
        <taxon>Halobacteriales</taxon>
        <taxon>Natrialbaceae</taxon>
        <taxon>Natronorubrum</taxon>
    </lineage>
</organism>
<evidence type="ECO:0000313" key="3">
    <source>
        <dbReference type="Proteomes" id="UP000326170"/>
    </source>
</evidence>
<dbReference type="InterPro" id="IPR036061">
    <property type="entry name" value="CheW-like_dom_sf"/>
</dbReference>
<protein>
    <submittedName>
        <fullName evidence="2">Chemotaxis protein CheW</fullName>
    </submittedName>
</protein>
<dbReference type="Proteomes" id="UP000326170">
    <property type="component" value="Chromosome"/>
</dbReference>
<evidence type="ECO:0000313" key="2">
    <source>
        <dbReference type="EMBL" id="QFU82984.1"/>
    </source>
</evidence>
<dbReference type="OrthoDB" id="115049at2157"/>
<keyword evidence="3" id="KW-1185">Reference proteome</keyword>
<dbReference type="Gene3D" id="2.30.30.40">
    <property type="entry name" value="SH3 Domains"/>
    <property type="match status" value="1"/>
</dbReference>
<name>A0A5P9P4B4_9EURY</name>
<dbReference type="EMBL" id="CP045488">
    <property type="protein sequence ID" value="QFU82984.1"/>
    <property type="molecule type" value="Genomic_DNA"/>
</dbReference>
<dbReference type="AlphaFoldDB" id="A0A5P9P4B4"/>
<dbReference type="PROSITE" id="PS50851">
    <property type="entry name" value="CHEW"/>
    <property type="match status" value="1"/>
</dbReference>
<evidence type="ECO:0000259" key="1">
    <source>
        <dbReference type="PROSITE" id="PS50851"/>
    </source>
</evidence>
<dbReference type="Gene3D" id="2.40.50.180">
    <property type="entry name" value="CheA-289, Domain 4"/>
    <property type="match status" value="1"/>
</dbReference>
<dbReference type="KEGG" id="nas:GCU68_10785"/>
<dbReference type="GeneID" id="42301535"/>
<dbReference type="GO" id="GO:0007165">
    <property type="term" value="P:signal transduction"/>
    <property type="evidence" value="ECO:0007669"/>
    <property type="project" value="InterPro"/>
</dbReference>
<accession>A0A5P9P4B4</accession>
<dbReference type="RefSeq" id="WP_152941493.1">
    <property type="nucleotide sequence ID" value="NZ_CP045488.1"/>
</dbReference>
<gene>
    <name evidence="2" type="ORF">GCU68_10785</name>
</gene>
<dbReference type="SMART" id="SM00260">
    <property type="entry name" value="CheW"/>
    <property type="match status" value="1"/>
</dbReference>
<proteinExistence type="predicted"/>
<dbReference type="Pfam" id="PF01584">
    <property type="entry name" value="CheW"/>
    <property type="match status" value="1"/>
</dbReference>
<dbReference type="GO" id="GO:0006935">
    <property type="term" value="P:chemotaxis"/>
    <property type="evidence" value="ECO:0007669"/>
    <property type="project" value="InterPro"/>
</dbReference>